<dbReference type="Proteomes" id="UP000011185">
    <property type="component" value="Unassembled WGS sequence"/>
</dbReference>
<reference evidence="1 2" key="1">
    <citation type="journal article" date="2012" name="PLoS Pathog.">
        <title>The genome of the obligate intracellular parasite Trachipleistophora hominis: new insights into microsporidian genome dynamics and reductive evolution.</title>
        <authorList>
            <person name="Heinz E."/>
            <person name="Williams T.A."/>
            <person name="Nakjang S."/>
            <person name="Noel C.J."/>
            <person name="Swan D.C."/>
            <person name="Goldberg A.V."/>
            <person name="Harris S.R."/>
            <person name="Weinmaier T."/>
            <person name="Markert S."/>
            <person name="Becher D."/>
            <person name="Bernhardt J."/>
            <person name="Dagan T."/>
            <person name="Hacker C."/>
            <person name="Lucocq J.M."/>
            <person name="Schweder T."/>
            <person name="Rattei T."/>
            <person name="Hall N."/>
            <person name="Hirt R.P."/>
            <person name="Embley T.M."/>
        </authorList>
    </citation>
    <scope>NUCLEOTIDE SEQUENCE [LARGE SCALE GENOMIC DNA]</scope>
</reference>
<evidence type="ECO:0000313" key="2">
    <source>
        <dbReference type="Proteomes" id="UP000011185"/>
    </source>
</evidence>
<dbReference type="VEuPathDB" id="MicrosporidiaDB:THOM_1455"/>
<dbReference type="OrthoDB" id="10482776at2759"/>
<dbReference type="EMBL" id="JH993941">
    <property type="protein sequence ID" value="ELQ75592.1"/>
    <property type="molecule type" value="Genomic_DNA"/>
</dbReference>
<accession>L7JXW4</accession>
<proteinExistence type="predicted"/>
<sequence length="280" mass="32720">VSAERRRRVRIHDKSGNLVKEIKATSNSLVRHENGKGNEFLVITGNKIRIYNGPEMLDEVEHINDINTCILLDKKIMFIDYKGNYVLYNIGKKKKEHFNVGRVFNRENENEKFKAFLSGRGLDLCPFSMRICNNALVFAGNFFIFIEKYKIKDKEIIINELKNNRLNINYILQYNMSVNILENLLDNRIDGIEVTKQDGMIALSKPFLSTISMGNRTKYVNYLKKYINYSKYIGITQVLIKECLDAGMRVDYDISRVVDWVENVHRDLIGMKLLFKNKEK</sequence>
<organism evidence="1 2">
    <name type="scientific">Trachipleistophora hominis</name>
    <name type="common">Microsporidian parasite</name>
    <dbReference type="NCBI Taxonomy" id="72359"/>
    <lineage>
        <taxon>Eukaryota</taxon>
        <taxon>Fungi</taxon>
        <taxon>Fungi incertae sedis</taxon>
        <taxon>Microsporidia</taxon>
        <taxon>Pleistophoridae</taxon>
        <taxon>Trachipleistophora</taxon>
    </lineage>
</organism>
<evidence type="ECO:0000313" key="1">
    <source>
        <dbReference type="EMBL" id="ELQ75592.1"/>
    </source>
</evidence>
<feature type="non-terminal residue" evidence="1">
    <location>
        <position position="1"/>
    </location>
</feature>
<dbReference type="AlphaFoldDB" id="L7JXW4"/>
<gene>
    <name evidence="1" type="ORF">THOM_1455</name>
</gene>
<dbReference type="InParanoid" id="L7JXW4"/>
<dbReference type="HOGENOM" id="CLU_995917_0_0_1"/>
<keyword evidence="2" id="KW-1185">Reference proteome</keyword>
<name>L7JXW4_TRAHO</name>
<protein>
    <submittedName>
        <fullName evidence="1">Uncharacterized protein</fullName>
    </submittedName>
</protein>